<sequence length="146" mass="16297">MEPSRSGHPRTILSTNHYHILSATETYESRGISRAAEETAALGAPKKHPIDAEEHPLDAEPIRNPFSEAGVDERDGDAKCDDHAKHAIEGEHRRDRKQQSQHEVFGRTVIADDILRLEPSLRRVDVDRAVGRAVPRAEFVARAEPV</sequence>
<feature type="compositionally biased region" description="Basic and acidic residues" evidence="1">
    <location>
        <begin position="48"/>
        <end position="61"/>
    </location>
</feature>
<feature type="region of interest" description="Disordered" evidence="1">
    <location>
        <begin position="31"/>
        <end position="79"/>
    </location>
</feature>
<name>I3R6T4_HALMT</name>
<evidence type="ECO:0000313" key="2">
    <source>
        <dbReference type="EMBL" id="AFK19944.1"/>
    </source>
</evidence>
<evidence type="ECO:0000313" key="3">
    <source>
        <dbReference type="Proteomes" id="UP000006469"/>
    </source>
</evidence>
<dbReference type="HOGENOM" id="CLU_1773115_0_0_2"/>
<dbReference type="AlphaFoldDB" id="I3R6T4"/>
<dbReference type="Proteomes" id="UP000006469">
    <property type="component" value="Chromosome"/>
</dbReference>
<dbReference type="KEGG" id="hme:HFX_2256"/>
<evidence type="ECO:0000256" key="1">
    <source>
        <dbReference type="SAM" id="MobiDB-lite"/>
    </source>
</evidence>
<gene>
    <name evidence="2" type="ordered locus">HFX_2256</name>
</gene>
<proteinExistence type="predicted"/>
<organism evidence="2 3">
    <name type="scientific">Haloferax mediterranei (strain ATCC 33500 / DSM 1411 / JCM 8866 / NBRC 14739 / NCIMB 2177 / R-4)</name>
    <name type="common">Halobacterium mediterranei</name>
    <dbReference type="NCBI Taxonomy" id="523841"/>
    <lineage>
        <taxon>Archaea</taxon>
        <taxon>Methanobacteriati</taxon>
        <taxon>Methanobacteriota</taxon>
        <taxon>Stenosarchaea group</taxon>
        <taxon>Halobacteria</taxon>
        <taxon>Halobacteriales</taxon>
        <taxon>Haloferacaceae</taxon>
        <taxon>Haloferax</taxon>
    </lineage>
</organism>
<protein>
    <submittedName>
        <fullName evidence="2">Uncharacterized protein</fullName>
    </submittedName>
</protein>
<accession>I3R6T4</accession>
<reference evidence="2 3" key="1">
    <citation type="journal article" date="2012" name="J. Bacteriol.">
        <title>Complete genome sequence of the metabolically versatile halophilic archaeon Haloferax mediterranei, a poly(3-hydroxybutyrate-co-3-hydroxyvalerate) producer.</title>
        <authorList>
            <person name="Han J."/>
            <person name="Zhang F."/>
            <person name="Hou J."/>
            <person name="Liu X."/>
            <person name="Li M."/>
            <person name="Liu H."/>
            <person name="Cai L."/>
            <person name="Zhang B."/>
            <person name="Chen Y."/>
            <person name="Zhou J."/>
            <person name="Hu S."/>
            <person name="Xiang H."/>
        </authorList>
    </citation>
    <scope>NUCLEOTIDE SEQUENCE [LARGE SCALE GENOMIC DNA]</scope>
    <source>
        <strain evidence="3">ATCC 33500 / DSM 1411 / JCM 8866 / NBRC 14739 / NCIMB 2177 / R-4</strain>
    </source>
</reference>
<dbReference type="EMBL" id="CP001868">
    <property type="protein sequence ID" value="AFK19944.1"/>
    <property type="molecule type" value="Genomic_DNA"/>
</dbReference>